<accession>A0A5S5C8I1</accession>
<protein>
    <submittedName>
        <fullName evidence="2">Uncharacterized protein</fullName>
    </submittedName>
</protein>
<organism evidence="2 3">
    <name type="scientific">Paenibacillus methanolicus</name>
    <dbReference type="NCBI Taxonomy" id="582686"/>
    <lineage>
        <taxon>Bacteria</taxon>
        <taxon>Bacillati</taxon>
        <taxon>Bacillota</taxon>
        <taxon>Bacilli</taxon>
        <taxon>Bacillales</taxon>
        <taxon>Paenibacillaceae</taxon>
        <taxon>Paenibacillus</taxon>
    </lineage>
</organism>
<feature type="transmembrane region" description="Helical" evidence="1">
    <location>
        <begin position="27"/>
        <end position="46"/>
    </location>
</feature>
<sequence>MVFWAVSLIVVTGSILGLRKAGVRNPFSKGVALAAGLSLLAVACLAQNYTQSLIPEANDGIGISNPVAYWIIGEDGWSQSLFRAAFRMSIYWTLALLLLYPFVAAAEARLRNNRTADGRG</sequence>
<gene>
    <name evidence="2" type="ORF">BCM02_105230</name>
</gene>
<feature type="transmembrane region" description="Helical" evidence="1">
    <location>
        <begin position="89"/>
        <end position="106"/>
    </location>
</feature>
<dbReference type="Proteomes" id="UP000323257">
    <property type="component" value="Unassembled WGS sequence"/>
</dbReference>
<dbReference type="EMBL" id="VNHS01000005">
    <property type="protein sequence ID" value="TYP74686.1"/>
    <property type="molecule type" value="Genomic_DNA"/>
</dbReference>
<name>A0A5S5C8I1_9BACL</name>
<keyword evidence="3" id="KW-1185">Reference proteome</keyword>
<evidence type="ECO:0000256" key="1">
    <source>
        <dbReference type="SAM" id="Phobius"/>
    </source>
</evidence>
<evidence type="ECO:0000313" key="3">
    <source>
        <dbReference type="Proteomes" id="UP000323257"/>
    </source>
</evidence>
<keyword evidence="1" id="KW-1133">Transmembrane helix</keyword>
<keyword evidence="1" id="KW-0812">Transmembrane</keyword>
<proteinExistence type="predicted"/>
<dbReference type="AlphaFoldDB" id="A0A5S5C8I1"/>
<reference evidence="2 3" key="1">
    <citation type="submission" date="2019-07" db="EMBL/GenBank/DDBJ databases">
        <title>Genomic Encyclopedia of Type Strains, Phase III (KMG-III): the genomes of soil and plant-associated and newly described type strains.</title>
        <authorList>
            <person name="Whitman W."/>
        </authorList>
    </citation>
    <scope>NUCLEOTIDE SEQUENCE [LARGE SCALE GENOMIC DNA]</scope>
    <source>
        <strain evidence="2 3">BL24</strain>
    </source>
</reference>
<evidence type="ECO:0000313" key="2">
    <source>
        <dbReference type="EMBL" id="TYP74686.1"/>
    </source>
</evidence>
<comment type="caution">
    <text evidence="2">The sequence shown here is derived from an EMBL/GenBank/DDBJ whole genome shotgun (WGS) entry which is preliminary data.</text>
</comment>
<keyword evidence="1" id="KW-0472">Membrane</keyword>